<organism evidence="2 3">
    <name type="scientific">Rhamnella rubrinervis</name>
    <dbReference type="NCBI Taxonomy" id="2594499"/>
    <lineage>
        <taxon>Eukaryota</taxon>
        <taxon>Viridiplantae</taxon>
        <taxon>Streptophyta</taxon>
        <taxon>Embryophyta</taxon>
        <taxon>Tracheophyta</taxon>
        <taxon>Spermatophyta</taxon>
        <taxon>Magnoliopsida</taxon>
        <taxon>eudicotyledons</taxon>
        <taxon>Gunneridae</taxon>
        <taxon>Pentapetalae</taxon>
        <taxon>rosids</taxon>
        <taxon>fabids</taxon>
        <taxon>Rosales</taxon>
        <taxon>Rhamnaceae</taxon>
        <taxon>rhamnoid group</taxon>
        <taxon>Rhamneae</taxon>
        <taxon>Rhamnella</taxon>
    </lineage>
</organism>
<accession>A0A8K0DMY7</accession>
<evidence type="ECO:0000313" key="2">
    <source>
        <dbReference type="EMBL" id="KAF3433431.1"/>
    </source>
</evidence>
<keyword evidence="3" id="KW-1185">Reference proteome</keyword>
<sequence>MILSSGEANLGVYAPSSTSLVSTLTSNQPGGNNLDDQPKLAGSQETIERKEHSLGTKHKRVRDILEEAMDEAKEKSLEKVMREKKVREKPLNKVEEEIQQLKKQLYDIQVAGLLKNLIYLNEIESLFTKEIIQALLPPKFSIPQSNTYDESGDSIEHLESYCNLMVLHGATSLTIYKDFSLILCRSARQWAHKYANTKLLVNARRNELSIVVEKRKKAPDENKNELGAIGHKRVLKGASNDRLR</sequence>
<protein>
    <submittedName>
        <fullName evidence="2">Uncharacterized protein</fullName>
    </submittedName>
</protein>
<dbReference type="Proteomes" id="UP000796880">
    <property type="component" value="Unassembled WGS sequence"/>
</dbReference>
<evidence type="ECO:0000256" key="1">
    <source>
        <dbReference type="SAM" id="Coils"/>
    </source>
</evidence>
<keyword evidence="1" id="KW-0175">Coiled coil</keyword>
<feature type="coiled-coil region" evidence="1">
    <location>
        <begin position="58"/>
        <end position="111"/>
    </location>
</feature>
<reference evidence="2" key="1">
    <citation type="submission" date="2020-03" db="EMBL/GenBank/DDBJ databases">
        <title>A high-quality chromosome-level genome assembly of a woody plant with both climbing and erect habits, Rhamnella rubrinervis.</title>
        <authorList>
            <person name="Lu Z."/>
            <person name="Yang Y."/>
            <person name="Zhu X."/>
            <person name="Sun Y."/>
        </authorList>
    </citation>
    <scope>NUCLEOTIDE SEQUENCE</scope>
    <source>
        <strain evidence="2">BYM</strain>
        <tissue evidence="2">Leaf</tissue>
    </source>
</reference>
<name>A0A8K0DMY7_9ROSA</name>
<dbReference type="OrthoDB" id="1752139at2759"/>
<gene>
    <name evidence="2" type="ORF">FNV43_RR24533</name>
</gene>
<comment type="caution">
    <text evidence="2">The sequence shown here is derived from an EMBL/GenBank/DDBJ whole genome shotgun (WGS) entry which is preliminary data.</text>
</comment>
<evidence type="ECO:0000313" key="3">
    <source>
        <dbReference type="Proteomes" id="UP000796880"/>
    </source>
</evidence>
<dbReference type="AlphaFoldDB" id="A0A8K0DMY7"/>
<dbReference type="EMBL" id="VOIH02000011">
    <property type="protein sequence ID" value="KAF3433431.1"/>
    <property type="molecule type" value="Genomic_DNA"/>
</dbReference>
<proteinExistence type="predicted"/>